<dbReference type="RefSeq" id="WP_381198673.1">
    <property type="nucleotide sequence ID" value="NZ_JBHSFE010000017.1"/>
</dbReference>
<evidence type="ECO:0000256" key="5">
    <source>
        <dbReference type="ARBA" id="ARBA00023136"/>
    </source>
</evidence>
<evidence type="ECO:0000256" key="7">
    <source>
        <dbReference type="SAM" id="Phobius"/>
    </source>
</evidence>
<dbReference type="PANTHER" id="PTHR23513:SF11">
    <property type="entry name" value="STAPHYLOFERRIN A TRANSPORTER"/>
    <property type="match status" value="1"/>
</dbReference>
<feature type="transmembrane region" description="Helical" evidence="7">
    <location>
        <begin position="111"/>
        <end position="135"/>
    </location>
</feature>
<feature type="region of interest" description="Disordered" evidence="6">
    <location>
        <begin position="1"/>
        <end position="93"/>
    </location>
</feature>
<feature type="transmembrane region" description="Helical" evidence="7">
    <location>
        <begin position="342"/>
        <end position="367"/>
    </location>
</feature>
<feature type="region of interest" description="Disordered" evidence="6">
    <location>
        <begin position="491"/>
        <end position="515"/>
    </location>
</feature>
<dbReference type="Proteomes" id="UP001595993">
    <property type="component" value="Unassembled WGS sequence"/>
</dbReference>
<evidence type="ECO:0000313" key="9">
    <source>
        <dbReference type="Proteomes" id="UP001595993"/>
    </source>
</evidence>
<dbReference type="InterPro" id="IPR036259">
    <property type="entry name" value="MFS_trans_sf"/>
</dbReference>
<feature type="compositionally biased region" description="Gly residues" evidence="6">
    <location>
        <begin position="45"/>
        <end position="57"/>
    </location>
</feature>
<dbReference type="PANTHER" id="PTHR23513">
    <property type="entry name" value="INTEGRAL MEMBRANE EFFLUX PROTEIN-RELATED"/>
    <property type="match status" value="1"/>
</dbReference>
<feature type="transmembrane region" description="Helical" evidence="7">
    <location>
        <begin position="436"/>
        <end position="455"/>
    </location>
</feature>
<reference evidence="9" key="1">
    <citation type="journal article" date="2019" name="Int. J. Syst. Evol. Microbiol.">
        <title>The Global Catalogue of Microorganisms (GCM) 10K type strain sequencing project: providing services to taxonomists for standard genome sequencing and annotation.</title>
        <authorList>
            <consortium name="The Broad Institute Genomics Platform"/>
            <consortium name="The Broad Institute Genome Sequencing Center for Infectious Disease"/>
            <person name="Wu L."/>
            <person name="Ma J."/>
        </authorList>
    </citation>
    <scope>NUCLEOTIDE SEQUENCE [LARGE SCALE GENOMIC DNA]</scope>
    <source>
        <strain evidence="9">CGMCC 4.7139</strain>
    </source>
</reference>
<keyword evidence="9" id="KW-1185">Reference proteome</keyword>
<feature type="transmembrane region" description="Helical" evidence="7">
    <location>
        <begin position="141"/>
        <end position="162"/>
    </location>
</feature>
<dbReference type="Pfam" id="PF07690">
    <property type="entry name" value="MFS_1"/>
    <property type="match status" value="1"/>
</dbReference>
<feature type="compositionally biased region" description="Low complexity" evidence="6">
    <location>
        <begin position="58"/>
        <end position="83"/>
    </location>
</feature>
<feature type="transmembrane region" description="Helical" evidence="7">
    <location>
        <begin position="316"/>
        <end position="336"/>
    </location>
</feature>
<dbReference type="CDD" id="cd06173">
    <property type="entry name" value="MFS_MefA_like"/>
    <property type="match status" value="1"/>
</dbReference>
<evidence type="ECO:0000256" key="2">
    <source>
        <dbReference type="ARBA" id="ARBA00022475"/>
    </source>
</evidence>
<protein>
    <submittedName>
        <fullName evidence="8">MFS transporter</fullName>
    </submittedName>
</protein>
<evidence type="ECO:0000256" key="4">
    <source>
        <dbReference type="ARBA" id="ARBA00022989"/>
    </source>
</evidence>
<evidence type="ECO:0000256" key="1">
    <source>
        <dbReference type="ARBA" id="ARBA00004651"/>
    </source>
</evidence>
<accession>A0ABV9G8Z3</accession>
<evidence type="ECO:0000256" key="3">
    <source>
        <dbReference type="ARBA" id="ARBA00022692"/>
    </source>
</evidence>
<dbReference type="InterPro" id="IPR011701">
    <property type="entry name" value="MFS"/>
</dbReference>
<feature type="transmembrane region" description="Helical" evidence="7">
    <location>
        <begin position="237"/>
        <end position="259"/>
    </location>
</feature>
<keyword evidence="2" id="KW-1003">Cell membrane</keyword>
<dbReference type="Gene3D" id="1.20.1250.20">
    <property type="entry name" value="MFS general substrate transporter like domains"/>
    <property type="match status" value="2"/>
</dbReference>
<dbReference type="EMBL" id="JBHSFE010000017">
    <property type="protein sequence ID" value="MFC4610527.1"/>
    <property type="molecule type" value="Genomic_DNA"/>
</dbReference>
<feature type="transmembrane region" description="Helical" evidence="7">
    <location>
        <begin position="174"/>
        <end position="191"/>
    </location>
</feature>
<comment type="caution">
    <text evidence="8">The sequence shown here is derived from an EMBL/GenBank/DDBJ whole genome shotgun (WGS) entry which is preliminary data.</text>
</comment>
<keyword evidence="5 7" id="KW-0472">Membrane</keyword>
<keyword evidence="3 7" id="KW-0812">Transmembrane</keyword>
<evidence type="ECO:0000313" key="8">
    <source>
        <dbReference type="EMBL" id="MFC4610527.1"/>
    </source>
</evidence>
<sequence>MPEEKPTGSARPSPGGLPLSAADPGTARPEGGLTPPEPGAPAPTDGGGSAPAVGGGSAPAVGPGSAPAVGQGSAPGLSAGSPSTTWRRAEQGGRADSRRYRDVFAVREFRAVFGAHLMSLLGVVVSEIALTVLVYRLTGSPMLSALTFALGFLPYLFGGTLLAGVADKYPARRVLVVCDLLCAGCAVVMVLPVTPVAALLVLRCCIAAIAPVFNGTRMATLADILGEGDLFVLGRSLLRVVSQSAVLTGFGLGGLLLAVIAPRGALAITVCTFLGSALLLRLGTKRRPARGRDSGALLRSSLSGARQILDNRRLRVLMLLFWAPPMFSVAPEALAAPYADEIGIGSAGIGLLMCALPVGTIAGELYAGSALGPATRSRIVLPLAATTLLPLTVYALTPGLGWALLALTLAGAGSAYTLGLDRWLIEEIPEELRGRAMTLLTAGLMTIQGVGMALAGVAAEFLPVSTVVAGAGAVGTLCCLLLVAETRRTRRAAGGHPGEGRTEGRDGADRHMSSR</sequence>
<feature type="transmembrane region" description="Helical" evidence="7">
    <location>
        <begin position="379"/>
        <end position="396"/>
    </location>
</feature>
<feature type="compositionally biased region" description="Basic and acidic residues" evidence="6">
    <location>
        <begin position="498"/>
        <end position="515"/>
    </location>
</feature>
<keyword evidence="4 7" id="KW-1133">Transmembrane helix</keyword>
<proteinExistence type="predicted"/>
<feature type="transmembrane region" description="Helical" evidence="7">
    <location>
        <begin position="461"/>
        <end position="483"/>
    </location>
</feature>
<comment type="subcellular location">
    <subcellularLocation>
        <location evidence="1">Cell membrane</location>
        <topology evidence="1">Multi-pass membrane protein</topology>
    </subcellularLocation>
</comment>
<gene>
    <name evidence="8" type="ORF">ACFO9E_22420</name>
</gene>
<feature type="transmembrane region" description="Helical" evidence="7">
    <location>
        <begin position="197"/>
        <end position="216"/>
    </location>
</feature>
<organism evidence="8 9">
    <name type="scientific">Streptomyces maoxianensis</name>
    <dbReference type="NCBI Taxonomy" id="1459942"/>
    <lineage>
        <taxon>Bacteria</taxon>
        <taxon>Bacillati</taxon>
        <taxon>Actinomycetota</taxon>
        <taxon>Actinomycetes</taxon>
        <taxon>Kitasatosporales</taxon>
        <taxon>Streptomycetaceae</taxon>
        <taxon>Streptomyces</taxon>
    </lineage>
</organism>
<feature type="transmembrane region" description="Helical" evidence="7">
    <location>
        <begin position="402"/>
        <end position="424"/>
    </location>
</feature>
<name>A0ABV9G8Z3_9ACTN</name>
<dbReference type="SUPFAM" id="SSF103473">
    <property type="entry name" value="MFS general substrate transporter"/>
    <property type="match status" value="1"/>
</dbReference>
<feature type="transmembrane region" description="Helical" evidence="7">
    <location>
        <begin position="265"/>
        <end position="282"/>
    </location>
</feature>
<evidence type="ECO:0000256" key="6">
    <source>
        <dbReference type="SAM" id="MobiDB-lite"/>
    </source>
</evidence>